<feature type="domain" description="F-box" evidence="1">
    <location>
        <begin position="136"/>
        <end position="184"/>
    </location>
</feature>
<dbReference type="Proteomes" id="UP001160390">
    <property type="component" value="Unassembled WGS sequence"/>
</dbReference>
<dbReference type="PROSITE" id="PS50181">
    <property type="entry name" value="FBOX"/>
    <property type="match status" value="1"/>
</dbReference>
<evidence type="ECO:0000313" key="2">
    <source>
        <dbReference type="EMBL" id="CAI6025213.1"/>
    </source>
</evidence>
<dbReference type="EMBL" id="CABFNP030000464">
    <property type="protein sequence ID" value="CAI6025213.1"/>
    <property type="molecule type" value="Genomic_DNA"/>
</dbReference>
<protein>
    <recommendedName>
        <fullName evidence="1">F-box domain-containing protein</fullName>
    </recommendedName>
</protein>
<evidence type="ECO:0000313" key="3">
    <source>
        <dbReference type="Proteomes" id="UP001160390"/>
    </source>
</evidence>
<dbReference type="InterPro" id="IPR001810">
    <property type="entry name" value="F-box_dom"/>
</dbReference>
<dbReference type="SUPFAM" id="SSF81383">
    <property type="entry name" value="F-box domain"/>
    <property type="match status" value="1"/>
</dbReference>
<dbReference type="Pfam" id="PF12770">
    <property type="entry name" value="CHAT"/>
    <property type="match status" value="1"/>
</dbReference>
<dbReference type="CDD" id="cd09917">
    <property type="entry name" value="F-box_SF"/>
    <property type="match status" value="1"/>
</dbReference>
<evidence type="ECO:0000259" key="1">
    <source>
        <dbReference type="PROSITE" id="PS50181"/>
    </source>
</evidence>
<organism evidence="2 3">
    <name type="scientific">Clonostachys chloroleuca</name>
    <dbReference type="NCBI Taxonomy" id="1926264"/>
    <lineage>
        <taxon>Eukaryota</taxon>
        <taxon>Fungi</taxon>
        <taxon>Dikarya</taxon>
        <taxon>Ascomycota</taxon>
        <taxon>Pezizomycotina</taxon>
        <taxon>Sordariomycetes</taxon>
        <taxon>Hypocreomycetidae</taxon>
        <taxon>Hypocreales</taxon>
        <taxon>Bionectriaceae</taxon>
        <taxon>Clonostachys</taxon>
    </lineage>
</organism>
<accession>A0AA35LPW3</accession>
<dbReference type="InterPro" id="IPR036047">
    <property type="entry name" value="F-box-like_dom_sf"/>
</dbReference>
<keyword evidence="3" id="KW-1185">Reference proteome</keyword>
<sequence>MDLVIIEPKKEASDIKPLLQQCIVFHFAGHGAVDQLDPLKSHLLLENKDHLTVSLMMEMNLHNYSPFLAYFSASGTGKVHSQAASNESAHLINGFLVAGFRHAIGTLWDVNDEFSADIAQFVYKGLKDHPSIKLPDSPLLRLPGEIQTRIFSYLEPKGIRNILLTCQQLYQVGLPLSVHTFRNYKYLDDGVYDNHEKLTVRTRSLKFLHYISITKPELARHVKELLFGHYPAWHDVEVDTLAKPGPNEMGVYRRLVEEAFAHESHQEYERYCINLIEDLERGVPDAVNALILIVCSRVELLCYAESHQPRHLERVLQLASRNPQPSPAGGQENRKHPLANLKQVYHESQDTKYGYLVWHRQAALLFQLPNLSIYEIVMANGSEEGGPFFDALPPRSSAVEHIFLRRSAISQVLVRHLFSPVKHLRSFEYTRGVYHMYDSEMMPRDLMKAILPHAETLEYLHVNWEDDWYKNGWADQPERLFMGVELRAMTALKTLVTGMQALTGLLDAQPEDVFGPDLPLGVEGAPRLVNCLPENLEGLVIHGCGKAILDQAQEFLDVVSLGERYKNLRRIRFAFNQENIDPHLVQFTHGSSSVKLEVVFQTKENRIYGLITHLQIGSIFLPHICSPLWGPKFREQWLAIRGMDVASATLAGFRHVVGTLWEVNDAICVEVARIIYERMSEGEMSDLSGARRLHHASRSLRDEWAKKVSDNENWAAMKRSATSRTSLSTEATGCTLGFGKLSIGSDEDARDSRDALLVEEADEIVPLWAL</sequence>
<comment type="caution">
    <text evidence="2">The sequence shown here is derived from an EMBL/GenBank/DDBJ whole genome shotgun (WGS) entry which is preliminary data.</text>
</comment>
<name>A0AA35LPW3_9HYPO</name>
<dbReference type="InterPro" id="IPR024983">
    <property type="entry name" value="CHAT_dom"/>
</dbReference>
<gene>
    <name evidence="2" type="ORF">CCHLO57077_00013941</name>
</gene>
<proteinExistence type="predicted"/>
<dbReference type="AlphaFoldDB" id="A0AA35LPW3"/>
<feature type="non-terminal residue" evidence="2">
    <location>
        <position position="770"/>
    </location>
</feature>
<reference evidence="2" key="1">
    <citation type="submission" date="2023-01" db="EMBL/GenBank/DDBJ databases">
        <authorList>
            <person name="Piombo E."/>
        </authorList>
    </citation>
    <scope>NUCLEOTIDE SEQUENCE</scope>
</reference>